<evidence type="ECO:0000313" key="2">
    <source>
        <dbReference type="Ensembl" id="ENSOTSP00005141154.1"/>
    </source>
</evidence>
<name>A0AAZ3RMI3_ONCTS</name>
<dbReference type="InterPro" id="IPR029063">
    <property type="entry name" value="SAM-dependent_MTases_sf"/>
</dbReference>
<reference evidence="2" key="2">
    <citation type="submission" date="2025-08" db="UniProtKB">
        <authorList>
            <consortium name="Ensembl"/>
        </authorList>
    </citation>
    <scope>IDENTIFICATION</scope>
</reference>
<keyword evidence="3" id="KW-1185">Reference proteome</keyword>
<dbReference type="AlphaFoldDB" id="A0AAZ3RMI3"/>
<dbReference type="SUPFAM" id="SSF53335">
    <property type="entry name" value="S-adenosyl-L-methionine-dependent methyltransferases"/>
    <property type="match status" value="1"/>
</dbReference>
<proteinExistence type="predicted"/>
<organism evidence="2 3">
    <name type="scientific">Oncorhynchus tshawytscha</name>
    <name type="common">Chinook salmon</name>
    <name type="synonym">Salmo tshawytscha</name>
    <dbReference type="NCBI Taxonomy" id="74940"/>
    <lineage>
        <taxon>Eukaryota</taxon>
        <taxon>Metazoa</taxon>
        <taxon>Chordata</taxon>
        <taxon>Craniata</taxon>
        <taxon>Vertebrata</taxon>
        <taxon>Euteleostomi</taxon>
        <taxon>Actinopterygii</taxon>
        <taxon>Neopterygii</taxon>
        <taxon>Teleostei</taxon>
        <taxon>Protacanthopterygii</taxon>
        <taxon>Salmoniformes</taxon>
        <taxon>Salmonidae</taxon>
        <taxon>Salmoninae</taxon>
        <taxon>Oncorhynchus</taxon>
    </lineage>
</organism>
<dbReference type="Ensembl" id="ENSOTST00005163108.1">
    <property type="protein sequence ID" value="ENSOTSP00005141154.1"/>
    <property type="gene ID" value="ENSOTSG00005069164.1"/>
</dbReference>
<evidence type="ECO:0000259" key="1">
    <source>
        <dbReference type="Pfam" id="PF08241"/>
    </source>
</evidence>
<dbReference type="CDD" id="cd02440">
    <property type="entry name" value="AdoMet_MTases"/>
    <property type="match status" value="1"/>
</dbReference>
<dbReference type="PANTHER" id="PTHR44942">
    <property type="entry name" value="METHYLTRANSF_11 DOMAIN-CONTAINING PROTEIN"/>
    <property type="match status" value="1"/>
</dbReference>
<dbReference type="InterPro" id="IPR013216">
    <property type="entry name" value="Methyltransf_11"/>
</dbReference>
<gene>
    <name evidence="2" type="primary">LOC112237921</name>
</gene>
<dbReference type="FunFam" id="3.40.50.150:FF:000370">
    <property type="entry name" value="Si:ch211-93g23.2"/>
    <property type="match status" value="1"/>
</dbReference>
<dbReference type="GO" id="GO:0008757">
    <property type="term" value="F:S-adenosylmethionine-dependent methyltransferase activity"/>
    <property type="evidence" value="ECO:0007669"/>
    <property type="project" value="InterPro"/>
</dbReference>
<sequence>MTYRLFEEKDHASIYQRYRFVPPEEIRDIILHYLERKKVQPHALAVDLGCGTGQNSRLMAPHFQEVVGIDISECQLEEARAVTGFNNITYRFLNVSMKGTAEELPFPDASVDLLTAASAAHWFDQQRFLLEAGRVLKPCGCMALLGFADNFRLHYGSCGDRLTDICDEFKKVLLPYTSTQVAVSNTKLKELYTAIPFPDKERIECIPLKQQISVRNIVGFMESFSTYQAFQRAEPDAATTLLQRTLDRFLKEMGVTSPDTLMEVTLEYFCVLASKPE</sequence>
<dbReference type="Pfam" id="PF08241">
    <property type="entry name" value="Methyltransf_11"/>
    <property type="match status" value="1"/>
</dbReference>
<dbReference type="Gene3D" id="3.40.50.150">
    <property type="entry name" value="Vaccinia Virus protein VP39"/>
    <property type="match status" value="1"/>
</dbReference>
<feature type="domain" description="Methyltransferase type 11" evidence="1">
    <location>
        <begin position="46"/>
        <end position="143"/>
    </location>
</feature>
<dbReference type="GeneTree" id="ENSGT00940000163794"/>
<reference evidence="2" key="3">
    <citation type="submission" date="2025-09" db="UniProtKB">
        <authorList>
            <consortium name="Ensembl"/>
        </authorList>
    </citation>
    <scope>IDENTIFICATION</scope>
</reference>
<reference evidence="3" key="1">
    <citation type="journal article" date="2018" name="PLoS ONE">
        <title>Chinook salmon (Oncorhynchus tshawytscha) genome and transcriptome.</title>
        <authorList>
            <person name="Christensen K.A."/>
            <person name="Leong J.S."/>
            <person name="Sakhrani D."/>
            <person name="Biagi C.A."/>
            <person name="Minkley D.R."/>
            <person name="Withler R.E."/>
            <person name="Rondeau E.B."/>
            <person name="Koop B.F."/>
            <person name="Devlin R.H."/>
        </authorList>
    </citation>
    <scope>NUCLEOTIDE SEQUENCE [LARGE SCALE GENOMIC DNA]</scope>
</reference>
<dbReference type="InterPro" id="IPR051052">
    <property type="entry name" value="Diverse_substrate_MTase"/>
</dbReference>
<evidence type="ECO:0000313" key="3">
    <source>
        <dbReference type="Proteomes" id="UP000694402"/>
    </source>
</evidence>
<dbReference type="PANTHER" id="PTHR44942:SF6">
    <property type="entry name" value="NOVEL PROTEIN"/>
    <property type="match status" value="1"/>
</dbReference>
<protein>
    <recommendedName>
        <fullName evidence="1">Methyltransferase type 11 domain-containing protein</fullName>
    </recommendedName>
</protein>
<accession>A0AAZ3RMI3</accession>
<dbReference type="Proteomes" id="UP000694402">
    <property type="component" value="Unassembled WGS sequence"/>
</dbReference>